<protein>
    <submittedName>
        <fullName evidence="3">Mastermind-like protein 3</fullName>
    </submittedName>
</protein>
<reference evidence="3 4" key="1">
    <citation type="journal article" date="2013" name="Nat. Commun.">
        <title>Genome analysis reveals insights into physiology and longevity of the Brandt's bat Myotis brandtii.</title>
        <authorList>
            <person name="Seim I."/>
            <person name="Fang X."/>
            <person name="Xiong Z."/>
            <person name="Lobanov A.V."/>
            <person name="Huang Z."/>
            <person name="Ma S."/>
            <person name="Feng Y."/>
            <person name="Turanov A.A."/>
            <person name="Zhu Y."/>
            <person name="Lenz T.L."/>
            <person name="Gerashchenko M.V."/>
            <person name="Fan D."/>
            <person name="Hee Yim S."/>
            <person name="Yao X."/>
            <person name="Jordan D."/>
            <person name="Xiong Y."/>
            <person name="Ma Y."/>
            <person name="Lyapunov A.N."/>
            <person name="Chen G."/>
            <person name="Kulakova O.I."/>
            <person name="Sun Y."/>
            <person name="Lee S.G."/>
            <person name="Bronson R.T."/>
            <person name="Moskalev A.A."/>
            <person name="Sunyaev S.R."/>
            <person name="Zhang G."/>
            <person name="Krogh A."/>
            <person name="Wang J."/>
            <person name="Gladyshev V.N."/>
        </authorList>
    </citation>
    <scope>NUCLEOTIDE SEQUENCE [LARGE SCALE GENOMIC DNA]</scope>
</reference>
<feature type="compositionally biased region" description="Low complexity" evidence="1">
    <location>
        <begin position="312"/>
        <end position="344"/>
    </location>
</feature>
<dbReference type="EMBL" id="KE164069">
    <property type="protein sequence ID" value="EPQ14865.1"/>
    <property type="molecule type" value="Genomic_DNA"/>
</dbReference>
<proteinExistence type="predicted"/>
<evidence type="ECO:0000256" key="1">
    <source>
        <dbReference type="SAM" id="MobiDB-lite"/>
    </source>
</evidence>
<feature type="compositionally biased region" description="Polar residues" evidence="1">
    <location>
        <begin position="188"/>
        <end position="239"/>
    </location>
</feature>
<feature type="region of interest" description="Disordered" evidence="1">
    <location>
        <begin position="443"/>
        <end position="474"/>
    </location>
</feature>
<evidence type="ECO:0000259" key="2">
    <source>
        <dbReference type="Pfam" id="PF20801"/>
    </source>
</evidence>
<dbReference type="PANTHER" id="PTHR15692">
    <property type="entry name" value="MASTERMIND-LIKE"/>
    <property type="match status" value="1"/>
</dbReference>
<dbReference type="InterPro" id="IPR048455">
    <property type="entry name" value="MAML1_3_TAD2"/>
</dbReference>
<dbReference type="GO" id="GO:0007221">
    <property type="term" value="P:positive regulation of transcription of Notch receptor target"/>
    <property type="evidence" value="ECO:0007669"/>
    <property type="project" value="InterPro"/>
</dbReference>
<keyword evidence="4" id="KW-1185">Reference proteome</keyword>
<feature type="compositionally biased region" description="Pro residues" evidence="1">
    <location>
        <begin position="263"/>
        <end position="279"/>
    </location>
</feature>
<dbReference type="Proteomes" id="UP000052978">
    <property type="component" value="Unassembled WGS sequence"/>
</dbReference>
<sequence>LQETVKRKLEGARSPLNGDQQNGACDGSFSPTSKRIRKDIPTGMEAINSLPNNMPLPSASPLHQLDLKPSLPLQNSGTHTPGLLEDLSKNGRLPEIKLQPVNGCSDLEDSFAILQNKDLKQEPLDDPTCIDTSETSLSNQNKLFSDINLNDQEWQELIDELANTVPEDDIQDLFNEDFEEKKEPEFSQPATETPLSQESVSVKSDPSHSPFTHISMGSPQTRPSSSGPPFSTVSTATSLPSVANTPAAPNPASSPANCAVQSPPTPNPAHTPGQAPPRPGNGYLLNPAAVPVAGSGSGPGAVPSSDMSPAEQLKQMAAQQQQRAKLMQQQQQQQHPNQTSSWSPLGPPSSPYGAAFTAEKPNSPMMYPQAFNNQNPIVPPMANNLQKTTMNNYLPQNHMNMINQQPNNLGTNSLNKQHNILSYGNTKPLTHFNADLSQRMTPPMANPNKSPLMPYIQQQPPPQQQQPQLQAPRAHLSEDQKRMLLMKQKGVMNQPLAYAALPSHGQVGGKVMPPLRRAGCAFQTVHV</sequence>
<feature type="compositionally biased region" description="Acidic residues" evidence="1">
    <location>
        <begin position="166"/>
        <end position="178"/>
    </location>
</feature>
<feature type="domain" description="Mastermind-like 1/3 transactivation" evidence="2">
    <location>
        <begin position="211"/>
        <end position="496"/>
    </location>
</feature>
<feature type="compositionally biased region" description="Polar residues" evidence="1">
    <location>
        <begin position="17"/>
        <end position="33"/>
    </location>
</feature>
<dbReference type="eggNOG" id="ENOG502QWEV">
    <property type="taxonomic scope" value="Eukaryota"/>
</dbReference>
<feature type="non-terminal residue" evidence="3">
    <location>
        <position position="1"/>
    </location>
</feature>
<dbReference type="AlphaFoldDB" id="S7NEL0"/>
<dbReference type="Pfam" id="PF20801">
    <property type="entry name" value="MAML1_3_TAD2"/>
    <property type="match status" value="1"/>
</dbReference>
<gene>
    <name evidence="3" type="ORF">D623_10033247</name>
</gene>
<feature type="compositionally biased region" description="Low complexity" evidence="1">
    <location>
        <begin position="287"/>
        <end position="305"/>
    </location>
</feature>
<feature type="region of interest" description="Disordered" evidence="1">
    <location>
        <begin position="166"/>
        <end position="363"/>
    </location>
</feature>
<organism evidence="3 4">
    <name type="scientific">Myotis brandtii</name>
    <name type="common">Brandt's bat</name>
    <dbReference type="NCBI Taxonomy" id="109478"/>
    <lineage>
        <taxon>Eukaryota</taxon>
        <taxon>Metazoa</taxon>
        <taxon>Chordata</taxon>
        <taxon>Craniata</taxon>
        <taxon>Vertebrata</taxon>
        <taxon>Euteleostomi</taxon>
        <taxon>Mammalia</taxon>
        <taxon>Eutheria</taxon>
        <taxon>Laurasiatheria</taxon>
        <taxon>Chiroptera</taxon>
        <taxon>Yangochiroptera</taxon>
        <taxon>Vespertilionidae</taxon>
        <taxon>Myotis</taxon>
    </lineage>
</organism>
<evidence type="ECO:0000313" key="4">
    <source>
        <dbReference type="Proteomes" id="UP000052978"/>
    </source>
</evidence>
<accession>S7NEL0</accession>
<dbReference type="InterPro" id="IPR046369">
    <property type="entry name" value="MAML1-3"/>
</dbReference>
<feature type="compositionally biased region" description="Low complexity" evidence="1">
    <location>
        <begin position="240"/>
        <end position="257"/>
    </location>
</feature>
<name>S7NEL0_MYOBR</name>
<dbReference type="GO" id="GO:0003713">
    <property type="term" value="F:transcription coactivator activity"/>
    <property type="evidence" value="ECO:0007669"/>
    <property type="project" value="InterPro"/>
</dbReference>
<feature type="compositionally biased region" description="Basic and acidic residues" evidence="1">
    <location>
        <begin position="1"/>
        <end position="11"/>
    </location>
</feature>
<dbReference type="GO" id="GO:0005654">
    <property type="term" value="C:nucleoplasm"/>
    <property type="evidence" value="ECO:0007669"/>
    <property type="project" value="TreeGrafter"/>
</dbReference>
<feature type="region of interest" description="Disordered" evidence="1">
    <location>
        <begin position="118"/>
        <end position="137"/>
    </location>
</feature>
<evidence type="ECO:0000313" key="3">
    <source>
        <dbReference type="EMBL" id="EPQ14865.1"/>
    </source>
</evidence>
<dbReference type="PANTHER" id="PTHR15692:SF8">
    <property type="entry name" value="MASTERMIND-LIKE PROTEIN 3"/>
    <property type="match status" value="1"/>
</dbReference>
<feature type="region of interest" description="Disordered" evidence="1">
    <location>
        <begin position="1"/>
        <end position="88"/>
    </location>
</feature>